<reference evidence="3" key="1">
    <citation type="submission" date="2021-05" db="EMBL/GenBank/DDBJ databases">
        <title>The genome of the haptophyte Pavlova lutheri (Diacronema luteri, Pavlovales) - a model for lipid biosynthesis in eukaryotic algae.</title>
        <authorList>
            <person name="Hulatt C.J."/>
            <person name="Posewitz M.C."/>
        </authorList>
    </citation>
    <scope>NUCLEOTIDE SEQUENCE</scope>
    <source>
        <strain evidence="3">NIVA-4/92</strain>
    </source>
</reference>
<accession>A0A8J6CD87</accession>
<dbReference type="Proteomes" id="UP000751190">
    <property type="component" value="Unassembled WGS sequence"/>
</dbReference>
<feature type="coiled-coil region" evidence="1">
    <location>
        <begin position="5"/>
        <end position="50"/>
    </location>
</feature>
<comment type="caution">
    <text evidence="3">The sequence shown here is derived from an EMBL/GenBank/DDBJ whole genome shotgun (WGS) entry which is preliminary data.</text>
</comment>
<evidence type="ECO:0000313" key="4">
    <source>
        <dbReference type="Proteomes" id="UP000751190"/>
    </source>
</evidence>
<evidence type="ECO:0000313" key="3">
    <source>
        <dbReference type="EMBL" id="KAG8463283.1"/>
    </source>
</evidence>
<name>A0A8J6CD87_DIALT</name>
<sequence length="310" mass="31512">MSPRAEALEREVDALTDQTARLITELRAENRALRSDAAEMRAQLRAAQRSRRAEGAAAAARASTGDNELAAVRAQLARAYGERDSALSRAQLAEADAALARSEASAPAARVAPSGAERAQHEAQLDALRAQVRRVGVESERARAESLSLRAQLAALAPHAVLPPPAAACGGSSAAPNAPWADRAADFLTGGGSGGVGARGDCAGACASTHSTERTEDAWRGHSSADQPGQLAHVRLPMETGDVRPIGGQAVEPVAVLADAATAMVSGLAQGPVRARAASRRPSEEPEGFPVAVDGAASEAPGDALLGAGA</sequence>
<protein>
    <submittedName>
        <fullName evidence="3">Uncharacterized protein</fullName>
    </submittedName>
</protein>
<keyword evidence="1" id="KW-0175">Coiled coil</keyword>
<organism evidence="3 4">
    <name type="scientific">Diacronema lutheri</name>
    <name type="common">Unicellular marine alga</name>
    <name type="synonym">Monochrysis lutheri</name>
    <dbReference type="NCBI Taxonomy" id="2081491"/>
    <lineage>
        <taxon>Eukaryota</taxon>
        <taxon>Haptista</taxon>
        <taxon>Haptophyta</taxon>
        <taxon>Pavlovophyceae</taxon>
        <taxon>Pavlovales</taxon>
        <taxon>Pavlovaceae</taxon>
        <taxon>Diacronema</taxon>
    </lineage>
</organism>
<feature type="coiled-coil region" evidence="1">
    <location>
        <begin position="118"/>
        <end position="145"/>
    </location>
</feature>
<gene>
    <name evidence="3" type="ORF">KFE25_004794</name>
</gene>
<proteinExistence type="predicted"/>
<keyword evidence="4" id="KW-1185">Reference proteome</keyword>
<dbReference type="AlphaFoldDB" id="A0A8J6CD87"/>
<evidence type="ECO:0000256" key="2">
    <source>
        <dbReference type="SAM" id="MobiDB-lite"/>
    </source>
</evidence>
<evidence type="ECO:0000256" key="1">
    <source>
        <dbReference type="SAM" id="Coils"/>
    </source>
</evidence>
<dbReference type="EMBL" id="JAGTXO010000016">
    <property type="protein sequence ID" value="KAG8463283.1"/>
    <property type="molecule type" value="Genomic_DNA"/>
</dbReference>
<feature type="region of interest" description="Disordered" evidence="2">
    <location>
        <begin position="271"/>
        <end position="310"/>
    </location>
</feature>